<evidence type="ECO:0000256" key="3">
    <source>
        <dbReference type="ARBA" id="ARBA00022737"/>
    </source>
</evidence>
<dbReference type="SUPFAM" id="SSF52058">
    <property type="entry name" value="L domain-like"/>
    <property type="match status" value="1"/>
</dbReference>
<keyword evidence="1" id="KW-0433">Leucine-rich repeat</keyword>
<proteinExistence type="predicted"/>
<dbReference type="InterPro" id="IPR003591">
    <property type="entry name" value="Leu-rich_rpt_typical-subtyp"/>
</dbReference>
<evidence type="ECO:0000256" key="2">
    <source>
        <dbReference type="ARBA" id="ARBA00022729"/>
    </source>
</evidence>
<accession>A0A653C8F6</accession>
<evidence type="ECO:0000313" key="5">
    <source>
        <dbReference type="Proteomes" id="UP000410492"/>
    </source>
</evidence>
<keyword evidence="2" id="KW-0732">Signal</keyword>
<dbReference type="PANTHER" id="PTHR24373:SF370">
    <property type="entry name" value="FISH-LIPS, ISOFORM E"/>
    <property type="match status" value="1"/>
</dbReference>
<dbReference type="InterPro" id="IPR050328">
    <property type="entry name" value="Dev_Immune_Receptor"/>
</dbReference>
<dbReference type="EMBL" id="CAACVG010007201">
    <property type="protein sequence ID" value="VEN44145.1"/>
    <property type="molecule type" value="Genomic_DNA"/>
</dbReference>
<protein>
    <recommendedName>
        <fullName evidence="6">LRRCT domain-containing protein</fullName>
    </recommendedName>
</protein>
<dbReference type="Gene3D" id="3.80.10.10">
    <property type="entry name" value="Ribonuclease Inhibitor"/>
    <property type="match status" value="2"/>
</dbReference>
<evidence type="ECO:0000313" key="4">
    <source>
        <dbReference type="EMBL" id="VEN44145.1"/>
    </source>
</evidence>
<dbReference type="OrthoDB" id="676979at2759"/>
<keyword evidence="5" id="KW-1185">Reference proteome</keyword>
<name>A0A653C8F6_CALMS</name>
<dbReference type="GO" id="GO:0031012">
    <property type="term" value="C:extracellular matrix"/>
    <property type="evidence" value="ECO:0007669"/>
    <property type="project" value="TreeGrafter"/>
</dbReference>
<organism evidence="4 5">
    <name type="scientific">Callosobruchus maculatus</name>
    <name type="common">Southern cowpea weevil</name>
    <name type="synonym">Pulse bruchid</name>
    <dbReference type="NCBI Taxonomy" id="64391"/>
    <lineage>
        <taxon>Eukaryota</taxon>
        <taxon>Metazoa</taxon>
        <taxon>Ecdysozoa</taxon>
        <taxon>Arthropoda</taxon>
        <taxon>Hexapoda</taxon>
        <taxon>Insecta</taxon>
        <taxon>Pterygota</taxon>
        <taxon>Neoptera</taxon>
        <taxon>Endopterygota</taxon>
        <taxon>Coleoptera</taxon>
        <taxon>Polyphaga</taxon>
        <taxon>Cucujiformia</taxon>
        <taxon>Chrysomeloidea</taxon>
        <taxon>Chrysomelidae</taxon>
        <taxon>Bruchinae</taxon>
        <taxon>Bruchini</taxon>
        <taxon>Callosobruchus</taxon>
    </lineage>
</organism>
<dbReference type="Pfam" id="PF13855">
    <property type="entry name" value="LRR_8"/>
    <property type="match status" value="2"/>
</dbReference>
<dbReference type="AlphaFoldDB" id="A0A653C8F6"/>
<dbReference type="PROSITE" id="PS51450">
    <property type="entry name" value="LRR"/>
    <property type="match status" value="1"/>
</dbReference>
<evidence type="ECO:0008006" key="6">
    <source>
        <dbReference type="Google" id="ProtNLM"/>
    </source>
</evidence>
<dbReference type="InterPro" id="IPR032675">
    <property type="entry name" value="LRR_dom_sf"/>
</dbReference>
<dbReference type="SMART" id="SM00369">
    <property type="entry name" value="LRR_TYP"/>
    <property type="match status" value="6"/>
</dbReference>
<sequence>MHVVNISIEMYRKILVFGIVNLCFCDHVTFKNTSLFIRWLGENSGSNVTVKSASSLTDFLTEEYPKRGYYHSIILTNQNVPTLYNGSLADLVILDTLALEFCNVHEIQPGAFRNLTSSVLSLKGNKIKELKDDIFTGLGLKGLDLSRNGLSTISESAFHQMQMLLTINLSHNSISAWNVRWFKDNNMLMQILIQNNTIKSLPEFSFSNLAGDLPIALVFSHNRISRIDPNAFRGVKTIIKLALDNNLIEDIGENTLNGISIYTLRINNNMIKCLDGDLDNILVAKKNYIDFNPIACNCSDKIWKWAKDTGKHVELHNNRVDCIEERIMDQMTNLRELVKDLNAARETEDF</sequence>
<keyword evidence="3" id="KW-0677">Repeat</keyword>
<dbReference type="Proteomes" id="UP000410492">
    <property type="component" value="Unassembled WGS sequence"/>
</dbReference>
<dbReference type="PANTHER" id="PTHR24373">
    <property type="entry name" value="SLIT RELATED LEUCINE-RICH REPEAT NEURONAL PROTEIN"/>
    <property type="match status" value="1"/>
</dbReference>
<reference evidence="4 5" key="1">
    <citation type="submission" date="2019-01" db="EMBL/GenBank/DDBJ databases">
        <authorList>
            <person name="Sayadi A."/>
        </authorList>
    </citation>
    <scope>NUCLEOTIDE SEQUENCE [LARGE SCALE GENOMIC DNA]</scope>
</reference>
<evidence type="ECO:0000256" key="1">
    <source>
        <dbReference type="ARBA" id="ARBA00022614"/>
    </source>
</evidence>
<dbReference type="GO" id="GO:0005615">
    <property type="term" value="C:extracellular space"/>
    <property type="evidence" value="ECO:0007669"/>
    <property type="project" value="TreeGrafter"/>
</dbReference>
<dbReference type="InterPro" id="IPR001611">
    <property type="entry name" value="Leu-rich_rpt"/>
</dbReference>
<gene>
    <name evidence="4" type="ORF">CALMAC_LOCUS7046</name>
</gene>